<dbReference type="GO" id="GO:0000455">
    <property type="term" value="P:enzyme-directed rRNA pseudouridine synthesis"/>
    <property type="evidence" value="ECO:0007669"/>
    <property type="project" value="UniProtKB-ARBA"/>
</dbReference>
<dbReference type="InterPro" id="IPR036986">
    <property type="entry name" value="S4_RNA-bd_sf"/>
</dbReference>
<dbReference type="InterPro" id="IPR050343">
    <property type="entry name" value="RsuA_PseudoU_synthase"/>
</dbReference>
<evidence type="ECO:0000256" key="1">
    <source>
        <dbReference type="ARBA" id="ARBA00000073"/>
    </source>
</evidence>
<gene>
    <name evidence="7" type="ORF">SERN_2183</name>
</gene>
<dbReference type="FunFam" id="3.10.290.10:FF:000003">
    <property type="entry name" value="Pseudouridine synthase"/>
    <property type="match status" value="1"/>
</dbReference>
<dbReference type="InterPro" id="IPR018496">
    <property type="entry name" value="PsdUridine_synth_RsuA/RluB_CS"/>
</dbReference>
<dbReference type="PROSITE" id="PS01149">
    <property type="entry name" value="PSI_RSU"/>
    <property type="match status" value="1"/>
</dbReference>
<protein>
    <recommendedName>
        <fullName evidence="5">Pseudouridine synthase</fullName>
        <ecNumber evidence="5">5.4.99.-</ecNumber>
    </recommendedName>
</protein>
<dbReference type="Gene3D" id="3.10.290.10">
    <property type="entry name" value="RNA-binding S4 domain"/>
    <property type="match status" value="1"/>
</dbReference>
<name>A0A4Z1DZU6_9MICO</name>
<dbReference type="EMBL" id="RHPJ01000003">
    <property type="protein sequence ID" value="TGO04590.1"/>
    <property type="molecule type" value="Genomic_DNA"/>
</dbReference>
<comment type="similarity">
    <text evidence="2 5">Belongs to the pseudouridine synthase RsuA family.</text>
</comment>
<dbReference type="CDD" id="cd00165">
    <property type="entry name" value="S4"/>
    <property type="match status" value="1"/>
</dbReference>
<reference evidence="7 8" key="1">
    <citation type="submission" date="2018-11" db="EMBL/GenBank/DDBJ databases">
        <title>Complete genome sequencing of the Actinobacteria Serinibacter sp. K3-2.</title>
        <authorList>
            <person name="Rakitin A.L."/>
            <person name="Beletsky A.V."/>
            <person name="Mardanov A.V."/>
            <person name="Ravin N.V."/>
            <person name="Gromova A.S."/>
            <person name="Filippova S.N."/>
            <person name="Gal'Chenko V.F."/>
        </authorList>
    </citation>
    <scope>NUCLEOTIDE SEQUENCE [LARGE SCALE GENOMIC DNA]</scope>
    <source>
        <strain evidence="7 8">K3-2</strain>
    </source>
</reference>
<dbReference type="EC" id="5.4.99.-" evidence="5"/>
<evidence type="ECO:0000259" key="6">
    <source>
        <dbReference type="SMART" id="SM00363"/>
    </source>
</evidence>
<evidence type="ECO:0000256" key="2">
    <source>
        <dbReference type="ARBA" id="ARBA00008348"/>
    </source>
</evidence>
<comment type="caution">
    <text evidence="7">The sequence shown here is derived from an EMBL/GenBank/DDBJ whole genome shotgun (WGS) entry which is preliminary data.</text>
</comment>
<dbReference type="Proteomes" id="UP000297318">
    <property type="component" value="Unassembled WGS sequence"/>
</dbReference>
<comment type="catalytic activity">
    <reaction evidence="1">
        <text>a uridine in RNA = a pseudouridine in RNA</text>
        <dbReference type="Rhea" id="RHEA:48348"/>
        <dbReference type="Rhea" id="RHEA-COMP:12068"/>
        <dbReference type="Rhea" id="RHEA-COMP:12069"/>
        <dbReference type="ChEBI" id="CHEBI:65314"/>
        <dbReference type="ChEBI" id="CHEBI:65315"/>
    </reaction>
</comment>
<dbReference type="Pfam" id="PF00849">
    <property type="entry name" value="PseudoU_synth_2"/>
    <property type="match status" value="1"/>
</dbReference>
<organism evidence="7 8">
    <name type="scientific">Serinibacter arcticus</name>
    <dbReference type="NCBI Taxonomy" id="1655435"/>
    <lineage>
        <taxon>Bacteria</taxon>
        <taxon>Bacillati</taxon>
        <taxon>Actinomycetota</taxon>
        <taxon>Actinomycetes</taxon>
        <taxon>Micrococcales</taxon>
        <taxon>Beutenbergiaceae</taxon>
        <taxon>Serinibacter</taxon>
    </lineage>
</organism>
<evidence type="ECO:0000313" key="7">
    <source>
        <dbReference type="EMBL" id="TGO04590.1"/>
    </source>
</evidence>
<dbReference type="NCBIfam" id="TIGR00093">
    <property type="entry name" value="pseudouridine synthase"/>
    <property type="match status" value="1"/>
</dbReference>
<dbReference type="InterPro" id="IPR002942">
    <property type="entry name" value="S4_RNA-bd"/>
</dbReference>
<dbReference type="PROSITE" id="PS50889">
    <property type="entry name" value="S4"/>
    <property type="match status" value="1"/>
</dbReference>
<dbReference type="GO" id="GO:0120159">
    <property type="term" value="F:rRNA pseudouridine synthase activity"/>
    <property type="evidence" value="ECO:0007669"/>
    <property type="project" value="UniProtKB-ARBA"/>
</dbReference>
<dbReference type="RefSeq" id="WP_233251624.1">
    <property type="nucleotide sequence ID" value="NZ_RHPJ01000003.1"/>
</dbReference>
<dbReference type="GO" id="GO:0003723">
    <property type="term" value="F:RNA binding"/>
    <property type="evidence" value="ECO:0007669"/>
    <property type="project" value="UniProtKB-KW"/>
</dbReference>
<evidence type="ECO:0000313" key="8">
    <source>
        <dbReference type="Proteomes" id="UP000297318"/>
    </source>
</evidence>
<dbReference type="SUPFAM" id="SSF55174">
    <property type="entry name" value="Alpha-L RNA-binding motif"/>
    <property type="match status" value="1"/>
</dbReference>
<keyword evidence="3 5" id="KW-0413">Isomerase</keyword>
<feature type="domain" description="RNA-binding S4" evidence="6">
    <location>
        <begin position="8"/>
        <end position="68"/>
    </location>
</feature>
<evidence type="ECO:0000256" key="3">
    <source>
        <dbReference type="ARBA" id="ARBA00023235"/>
    </source>
</evidence>
<accession>A0A4Z1DZU6</accession>
<sequence length="245" mass="27089">MNEDDEGIRLQKVMAAAGVGSRRVSEDLIAAGRVSVNGEVVTEPGRRVDPTRDVVHVDGLRVQLDDHHLTLVLNKPLGVISAMSDDRGRPTLEPYVEPTGKRLFHVGRLDSDTDGLLLLTNDGELAHRLAHPSYEVSKTYVAEVRGDVARGVSRRLREGVELEDGPARADRFTVLQQRHDASVVQIQLHEGRNRIVRRMLEEVGHPVTRLTRIAMGPIRLGQLRPGQTRPIVSTELGQLMKVVGL</sequence>
<dbReference type="InterPro" id="IPR020103">
    <property type="entry name" value="PsdUridine_synth_cat_dom_sf"/>
</dbReference>
<evidence type="ECO:0000256" key="5">
    <source>
        <dbReference type="RuleBase" id="RU003887"/>
    </source>
</evidence>
<dbReference type="SMART" id="SM00363">
    <property type="entry name" value="S4"/>
    <property type="match status" value="1"/>
</dbReference>
<keyword evidence="4" id="KW-0694">RNA-binding</keyword>
<dbReference type="InterPro" id="IPR000748">
    <property type="entry name" value="PsdUridine_synth_RsuA/RluB/E/F"/>
</dbReference>
<evidence type="ECO:0000256" key="4">
    <source>
        <dbReference type="PROSITE-ProRule" id="PRU00182"/>
    </source>
</evidence>
<dbReference type="PANTHER" id="PTHR47683">
    <property type="entry name" value="PSEUDOURIDINE SYNTHASE FAMILY PROTEIN-RELATED"/>
    <property type="match status" value="1"/>
</dbReference>
<dbReference type="InterPro" id="IPR006145">
    <property type="entry name" value="PsdUridine_synth_RsuA/RluA"/>
</dbReference>
<proteinExistence type="inferred from homology"/>
<dbReference type="AlphaFoldDB" id="A0A4Z1DZU6"/>
<dbReference type="Gene3D" id="3.30.2350.10">
    <property type="entry name" value="Pseudouridine synthase"/>
    <property type="match status" value="1"/>
</dbReference>
<dbReference type="CDD" id="cd02870">
    <property type="entry name" value="PseudoU_synth_RsuA_like"/>
    <property type="match status" value="1"/>
</dbReference>
<dbReference type="Pfam" id="PF01479">
    <property type="entry name" value="S4"/>
    <property type="match status" value="1"/>
</dbReference>
<dbReference type="PANTHER" id="PTHR47683:SF2">
    <property type="entry name" value="RNA-BINDING S4 DOMAIN-CONTAINING PROTEIN"/>
    <property type="match status" value="1"/>
</dbReference>
<keyword evidence="8" id="KW-1185">Reference proteome</keyword>
<dbReference type="SUPFAM" id="SSF55120">
    <property type="entry name" value="Pseudouridine synthase"/>
    <property type="match status" value="1"/>
</dbReference>